<protein>
    <submittedName>
        <fullName evidence="14">Homeobox D11a</fullName>
    </submittedName>
</protein>
<dbReference type="GO" id="GO:0000981">
    <property type="term" value="F:DNA-binding transcription factor activity, RNA polymerase II-specific"/>
    <property type="evidence" value="ECO:0007669"/>
    <property type="project" value="TreeGrafter"/>
</dbReference>
<reference evidence="15" key="1">
    <citation type="submission" date="2018-06" db="EMBL/GenBank/DDBJ databases">
        <title>Genome assembly of Danube salmon.</title>
        <authorList>
            <person name="Macqueen D.J."/>
            <person name="Gundappa M.K."/>
        </authorList>
    </citation>
    <scope>NUCLEOTIDE SEQUENCE [LARGE SCALE GENOMIC DNA]</scope>
</reference>
<keyword evidence="7 10" id="KW-0371">Homeobox</keyword>
<reference evidence="14" key="2">
    <citation type="submission" date="2025-08" db="UniProtKB">
        <authorList>
            <consortium name="Ensembl"/>
        </authorList>
    </citation>
    <scope>IDENTIFICATION</scope>
</reference>
<dbReference type="InterPro" id="IPR009057">
    <property type="entry name" value="Homeodomain-like_sf"/>
</dbReference>
<evidence type="ECO:0000256" key="5">
    <source>
        <dbReference type="ARBA" id="ARBA00023015"/>
    </source>
</evidence>
<evidence type="ECO:0000256" key="10">
    <source>
        <dbReference type="PROSITE-ProRule" id="PRU00108"/>
    </source>
</evidence>
<feature type="region of interest" description="Disordered" evidence="12">
    <location>
        <begin position="190"/>
        <end position="254"/>
    </location>
</feature>
<dbReference type="PANTHER" id="PTHR46092">
    <property type="entry name" value="HOMEOBOX PROTEIN HOX-A11-RELATED"/>
    <property type="match status" value="1"/>
</dbReference>
<keyword evidence="9 10" id="KW-0539">Nucleus</keyword>
<evidence type="ECO:0000313" key="15">
    <source>
        <dbReference type="Proteomes" id="UP000314982"/>
    </source>
</evidence>
<comment type="similarity">
    <text evidence="3">Belongs to the Abd-B homeobox family.</text>
</comment>
<dbReference type="GO" id="GO:0005654">
    <property type="term" value="C:nucleoplasm"/>
    <property type="evidence" value="ECO:0007669"/>
    <property type="project" value="UniProtKB-ARBA"/>
</dbReference>
<dbReference type="CDD" id="cd00086">
    <property type="entry name" value="homeodomain"/>
    <property type="match status" value="1"/>
</dbReference>
<keyword evidence="4" id="KW-0217">Developmental protein</keyword>
<evidence type="ECO:0000256" key="7">
    <source>
        <dbReference type="ARBA" id="ARBA00023155"/>
    </source>
</evidence>
<feature type="domain" description="Homeobox" evidence="13">
    <location>
        <begin position="249"/>
        <end position="309"/>
    </location>
</feature>
<dbReference type="Gene3D" id="1.10.10.60">
    <property type="entry name" value="Homeodomain-like"/>
    <property type="match status" value="1"/>
</dbReference>
<evidence type="ECO:0000256" key="6">
    <source>
        <dbReference type="ARBA" id="ARBA00023125"/>
    </source>
</evidence>
<dbReference type="PRINTS" id="PR00024">
    <property type="entry name" value="HOMEOBOX"/>
</dbReference>
<accession>A0A4W5MUH4</accession>
<dbReference type="InterPro" id="IPR001356">
    <property type="entry name" value="HD"/>
</dbReference>
<dbReference type="Pfam" id="PF12045">
    <property type="entry name" value="DUF3528"/>
    <property type="match status" value="1"/>
</dbReference>
<keyword evidence="6 10" id="KW-0238">DNA-binding</keyword>
<dbReference type="InterPro" id="IPR021918">
    <property type="entry name" value="DUF3528"/>
</dbReference>
<evidence type="ECO:0000256" key="9">
    <source>
        <dbReference type="ARBA" id="ARBA00023242"/>
    </source>
</evidence>
<dbReference type="STRING" id="62062.ENSHHUP00000041075"/>
<keyword evidence="15" id="KW-1185">Reference proteome</keyword>
<evidence type="ECO:0000256" key="8">
    <source>
        <dbReference type="ARBA" id="ARBA00023163"/>
    </source>
</evidence>
<comment type="subcellular location">
    <subcellularLocation>
        <location evidence="2 10 11">Nucleus</location>
    </subcellularLocation>
</comment>
<dbReference type="Pfam" id="PF00046">
    <property type="entry name" value="Homeodomain"/>
    <property type="match status" value="1"/>
</dbReference>
<keyword evidence="8" id="KW-0804">Transcription</keyword>
<dbReference type="FunFam" id="1.10.10.60:FF:000166">
    <property type="entry name" value="homeobox protein Hox-C11"/>
    <property type="match status" value="1"/>
</dbReference>
<dbReference type="Proteomes" id="UP000314982">
    <property type="component" value="Unassembled WGS sequence"/>
</dbReference>
<dbReference type="InterPro" id="IPR020479">
    <property type="entry name" value="HD_metazoa"/>
</dbReference>
<dbReference type="Ensembl" id="ENSHHUT00000042652.1">
    <property type="protein sequence ID" value="ENSHHUP00000041075.1"/>
    <property type="gene ID" value="ENSHHUG00000025374.1"/>
</dbReference>
<organism evidence="14 15">
    <name type="scientific">Hucho hucho</name>
    <name type="common">huchen</name>
    <dbReference type="NCBI Taxonomy" id="62062"/>
    <lineage>
        <taxon>Eukaryota</taxon>
        <taxon>Metazoa</taxon>
        <taxon>Chordata</taxon>
        <taxon>Craniata</taxon>
        <taxon>Vertebrata</taxon>
        <taxon>Euteleostomi</taxon>
        <taxon>Actinopterygii</taxon>
        <taxon>Neopterygii</taxon>
        <taxon>Teleostei</taxon>
        <taxon>Protacanthopterygii</taxon>
        <taxon>Salmoniformes</taxon>
        <taxon>Salmonidae</taxon>
        <taxon>Salmoninae</taxon>
        <taxon>Hucho</taxon>
    </lineage>
</organism>
<proteinExistence type="inferred from homology"/>
<feature type="DNA-binding region" description="Homeobox" evidence="10">
    <location>
        <begin position="251"/>
        <end position="310"/>
    </location>
</feature>
<evidence type="ECO:0000256" key="11">
    <source>
        <dbReference type="RuleBase" id="RU000682"/>
    </source>
</evidence>
<dbReference type="PROSITE" id="PS50071">
    <property type="entry name" value="HOMEOBOX_2"/>
    <property type="match status" value="1"/>
</dbReference>
<evidence type="ECO:0000259" key="13">
    <source>
        <dbReference type="PROSITE" id="PS50071"/>
    </source>
</evidence>
<evidence type="ECO:0000256" key="3">
    <source>
        <dbReference type="ARBA" id="ARBA00006317"/>
    </source>
</evidence>
<dbReference type="SUPFAM" id="SSF46689">
    <property type="entry name" value="Homeodomain-like"/>
    <property type="match status" value="1"/>
</dbReference>
<keyword evidence="5" id="KW-0805">Transcription regulation</keyword>
<evidence type="ECO:0000256" key="1">
    <source>
        <dbReference type="ARBA" id="ARBA00003263"/>
    </source>
</evidence>
<dbReference type="GO" id="GO:0000978">
    <property type="term" value="F:RNA polymerase II cis-regulatory region sequence-specific DNA binding"/>
    <property type="evidence" value="ECO:0007669"/>
    <property type="project" value="TreeGrafter"/>
</dbReference>
<dbReference type="AlphaFoldDB" id="A0A4W5MUH4"/>
<reference evidence="14" key="3">
    <citation type="submission" date="2025-09" db="UniProtKB">
        <authorList>
            <consortium name="Ensembl"/>
        </authorList>
    </citation>
    <scope>IDENTIFICATION</scope>
</reference>
<name>A0A4W5MUH4_9TELE</name>
<comment type="function">
    <text evidence="1">Sequence-specific transcription factor which is part of a developmental regulatory system that provides cells with specific positional identities on the anterior-posterior axis.</text>
</comment>
<sequence>MNCTSAYVSDFFSPSRILSTRLWCNRWTKFNALELQIPFAIAKERREEMSEYDERNNCVSNMYFPSCTYYVSAPDFSSISSFLPKTTSCQNNCPYSSNIAQVRPARGMAFRDYGLDHQSKWHYRGNYASYYSTDEIMHADLVQSSNRAEIILKNDFLYGHHGGMNSPCNLFTNVGRNGVLPQGFDQFFQTVNSEKPNSGPEHSKQKADSSLPGDAACNKQTSDPTEDIDEHDSSISNCPGDKNNSPSSSKSRKKRCPYSKFQIRELEREFFFNVYINKEKRLQLTRKLNLTDRQVKIWFQNRRMKEKKLNRDRDRLQCFTGNPLF</sequence>
<dbReference type="SMART" id="SM00389">
    <property type="entry name" value="HOX"/>
    <property type="match status" value="1"/>
</dbReference>
<evidence type="ECO:0000256" key="12">
    <source>
        <dbReference type="SAM" id="MobiDB-lite"/>
    </source>
</evidence>
<evidence type="ECO:0000256" key="2">
    <source>
        <dbReference type="ARBA" id="ARBA00004123"/>
    </source>
</evidence>
<evidence type="ECO:0000313" key="14">
    <source>
        <dbReference type="Ensembl" id="ENSHHUP00000041075.1"/>
    </source>
</evidence>
<dbReference type="GeneTree" id="ENSGT00940000161308"/>
<evidence type="ECO:0000256" key="4">
    <source>
        <dbReference type="ARBA" id="ARBA00022473"/>
    </source>
</evidence>
<dbReference type="PANTHER" id="PTHR46092:SF2">
    <property type="entry name" value="HOMEOBOX PROTEIN HOX-D11"/>
    <property type="match status" value="1"/>
</dbReference>